<reference evidence="2" key="1">
    <citation type="journal article" date="2023" name="Nat. Plants">
        <title>Single-cell RNA sequencing provides a high-resolution roadmap for understanding the multicellular compartmentation of specialized metabolism.</title>
        <authorList>
            <person name="Sun S."/>
            <person name="Shen X."/>
            <person name="Li Y."/>
            <person name="Li Y."/>
            <person name="Wang S."/>
            <person name="Li R."/>
            <person name="Zhang H."/>
            <person name="Shen G."/>
            <person name="Guo B."/>
            <person name="Wei J."/>
            <person name="Xu J."/>
            <person name="St-Pierre B."/>
            <person name="Chen S."/>
            <person name="Sun C."/>
        </authorList>
    </citation>
    <scope>NUCLEOTIDE SEQUENCE [LARGE SCALE GENOMIC DNA]</scope>
</reference>
<proteinExistence type="predicted"/>
<sequence length="185" mass="18788">MSYSLSPPRSNDGSAGKEDADSTGGIGVGDAAAGKLLPTKVPIPPVTAGASLCGSGVISDSDVGSLGSSSIYIPSPIPGTTGAISGPSTDSSSKISITGIGSLSGTISLKKYDDNDDDDDVVMLGSSTRVPSLVSSAAGKSERIKTHQRSFYAPNLKEYVIQQWGSTDKVRIHKTRPSEPSSGIS</sequence>
<keyword evidence="2" id="KW-1185">Reference proteome</keyword>
<evidence type="ECO:0000313" key="1">
    <source>
        <dbReference type="EMBL" id="KAI5652347.1"/>
    </source>
</evidence>
<gene>
    <name evidence="1" type="ORF">M9H77_29534</name>
</gene>
<comment type="caution">
    <text evidence="1">The sequence shown here is derived from an EMBL/GenBank/DDBJ whole genome shotgun (WGS) entry which is preliminary data.</text>
</comment>
<name>A0ACB9ZUN2_CATRO</name>
<accession>A0ACB9ZUN2</accession>
<dbReference type="EMBL" id="CM044707">
    <property type="protein sequence ID" value="KAI5652347.1"/>
    <property type="molecule type" value="Genomic_DNA"/>
</dbReference>
<dbReference type="Proteomes" id="UP001060085">
    <property type="component" value="Linkage Group LG07"/>
</dbReference>
<evidence type="ECO:0000313" key="2">
    <source>
        <dbReference type="Proteomes" id="UP001060085"/>
    </source>
</evidence>
<protein>
    <submittedName>
        <fullName evidence="1">Uncharacterized protein</fullName>
    </submittedName>
</protein>
<organism evidence="1 2">
    <name type="scientific">Catharanthus roseus</name>
    <name type="common">Madagascar periwinkle</name>
    <name type="synonym">Vinca rosea</name>
    <dbReference type="NCBI Taxonomy" id="4058"/>
    <lineage>
        <taxon>Eukaryota</taxon>
        <taxon>Viridiplantae</taxon>
        <taxon>Streptophyta</taxon>
        <taxon>Embryophyta</taxon>
        <taxon>Tracheophyta</taxon>
        <taxon>Spermatophyta</taxon>
        <taxon>Magnoliopsida</taxon>
        <taxon>eudicotyledons</taxon>
        <taxon>Gunneridae</taxon>
        <taxon>Pentapetalae</taxon>
        <taxon>asterids</taxon>
        <taxon>lamiids</taxon>
        <taxon>Gentianales</taxon>
        <taxon>Apocynaceae</taxon>
        <taxon>Rauvolfioideae</taxon>
        <taxon>Vinceae</taxon>
        <taxon>Catharanthinae</taxon>
        <taxon>Catharanthus</taxon>
    </lineage>
</organism>